<feature type="region of interest" description="Disordered" evidence="1">
    <location>
        <begin position="199"/>
        <end position="273"/>
    </location>
</feature>
<dbReference type="GO" id="GO:0016592">
    <property type="term" value="C:mediator complex"/>
    <property type="evidence" value="ECO:0007669"/>
    <property type="project" value="TreeGrafter"/>
</dbReference>
<feature type="compositionally biased region" description="Polar residues" evidence="1">
    <location>
        <begin position="387"/>
        <end position="399"/>
    </location>
</feature>
<proteinExistence type="predicted"/>
<feature type="compositionally biased region" description="Low complexity" evidence="1">
    <location>
        <begin position="465"/>
        <end position="474"/>
    </location>
</feature>
<protein>
    <submittedName>
        <fullName evidence="2">Unnamed protein product</fullName>
    </submittedName>
</protein>
<feature type="region of interest" description="Disordered" evidence="1">
    <location>
        <begin position="787"/>
        <end position="811"/>
    </location>
</feature>
<dbReference type="PANTHER" id="PTHR46007">
    <property type="entry name" value="MEDIATOR OF RNA POLYMERASE II TRANSCRIPTION SUBUNIT 12"/>
    <property type="match status" value="1"/>
</dbReference>
<accession>A0A9W6YT87</accession>
<feature type="region of interest" description="Disordered" evidence="1">
    <location>
        <begin position="381"/>
        <end position="404"/>
    </location>
</feature>
<dbReference type="EMBL" id="BSXU01000210">
    <property type="protein sequence ID" value="GMG19804.1"/>
    <property type="molecule type" value="Genomic_DNA"/>
</dbReference>
<feature type="compositionally biased region" description="Basic residues" evidence="1">
    <location>
        <begin position="121"/>
        <end position="160"/>
    </location>
</feature>
<dbReference type="GO" id="GO:0003713">
    <property type="term" value="F:transcription coactivator activity"/>
    <property type="evidence" value="ECO:0007669"/>
    <property type="project" value="TreeGrafter"/>
</dbReference>
<reference evidence="2" key="1">
    <citation type="submission" date="2023-04" db="EMBL/GenBank/DDBJ databases">
        <title>Ambrosiozyma monospora NBRC 1965.</title>
        <authorList>
            <person name="Ichikawa N."/>
            <person name="Sato H."/>
            <person name="Tonouchi N."/>
        </authorList>
    </citation>
    <scope>NUCLEOTIDE SEQUENCE</scope>
    <source>
        <strain evidence="2">NBRC 1965</strain>
    </source>
</reference>
<organism evidence="2 3">
    <name type="scientific">Ambrosiozyma monospora</name>
    <name type="common">Yeast</name>
    <name type="synonym">Endomycopsis monosporus</name>
    <dbReference type="NCBI Taxonomy" id="43982"/>
    <lineage>
        <taxon>Eukaryota</taxon>
        <taxon>Fungi</taxon>
        <taxon>Dikarya</taxon>
        <taxon>Ascomycota</taxon>
        <taxon>Saccharomycotina</taxon>
        <taxon>Pichiomycetes</taxon>
        <taxon>Pichiales</taxon>
        <taxon>Pichiaceae</taxon>
        <taxon>Ambrosiozyma</taxon>
    </lineage>
</organism>
<evidence type="ECO:0000256" key="1">
    <source>
        <dbReference type="SAM" id="MobiDB-lite"/>
    </source>
</evidence>
<evidence type="ECO:0000313" key="3">
    <source>
        <dbReference type="Proteomes" id="UP001165063"/>
    </source>
</evidence>
<feature type="compositionally biased region" description="Acidic residues" evidence="1">
    <location>
        <begin position="787"/>
        <end position="798"/>
    </location>
</feature>
<sequence>MLQITDYDLRHRARRARVHLHHWINNYKGTGDPNRNSMLITRKLSHLPLISLRTEEYCEDDDRVQSPTRMVNRRPQKRIIVDIQPLPIVRYHPIPLPYKPAEPKPIMKDHPTPIPRTPPNYKKKRRHRIRGRKNRNKKGKERKGKGKAKGSGRFGFHRHKDKETQYEEDQDMLQVQQQQNQVSPLRQAEPLAVLVAKVGSPQQQHSPRLHGIQQFQQQKQQQQLQQQQNAIRLQVKRKQQPNPHFEPDGGHSNDNSATPVFHMPPVRPSPNQNSALYRYSQVSFNQDFHQQLDDYNCNPTLGQYQFKQNHEHGSFQGQQHRAPDFNHDDDDAKDEVIEEMDKKRGFFVYYHHDNDDNELKISNFNVFNNFKGFRNWLMRPRAGDDGSSGQAEQQGQRQLENSDEFDPELLEAATIMENFDSRMEPVKSVLDDDEDRNHGRSPHARFADSPINVIEFFGVDSALSQRQQQQQQLQESPIEPVEPYKERTEFDVRSGSIVDPDSRFPQPINYQPPLPLPQQYPISYQSQPLLQAQYQAFPEPHYQPSPDPYNEDYAMNKRREQAQRNPYFLERTLGRETDQALPFSLNWKNRLHFAAERIFSDITNNQTFYYNKSRHGTYNRGGLINRVITASTHKITDNQNWHVAQGYGYGPVNPKLKKRLFKNHINDASLSAALLANGKPGLTIRKTNIGAGLNGLNNYDERLQRRYSYYLPKRNITHNTRVNNDVNDDYGPEFDGDYSEPVPGSGGESDSGSCEIEHSASVKKLLDRVDVERISYDIDGEAFCDYEDSGDDCEEDANDKEKSNDHYEGFDDGNSFTGTVLISQYAAVNSGSNVGNGSALKMTAKSGSSMGALQMFSSAELNGGNYSKHRPYFDKKPQQTFTEQINGEGHENQENSNGADGDGYLTLRFEDDFISSYEVFADQYT</sequence>
<feature type="compositionally biased region" description="Basic and acidic residues" evidence="1">
    <location>
        <begin position="799"/>
        <end position="809"/>
    </location>
</feature>
<dbReference type="InterPro" id="IPR051647">
    <property type="entry name" value="Mediator_comp_sub12"/>
</dbReference>
<name>A0A9W6YT87_AMBMO</name>
<gene>
    <name evidence="2" type="ORF">Amon01_000075300</name>
</gene>
<feature type="compositionally biased region" description="Acidic residues" evidence="1">
    <location>
        <begin position="726"/>
        <end position="738"/>
    </location>
</feature>
<dbReference type="PANTHER" id="PTHR46007:SF12">
    <property type="entry name" value="C2H2-TYPE DOMAIN-CONTAINING PROTEIN-RELATED"/>
    <property type="match status" value="1"/>
</dbReference>
<comment type="caution">
    <text evidence="2">The sequence shown here is derived from an EMBL/GenBank/DDBJ whole genome shotgun (WGS) entry which is preliminary data.</text>
</comment>
<evidence type="ECO:0000313" key="2">
    <source>
        <dbReference type="EMBL" id="GMG19804.1"/>
    </source>
</evidence>
<keyword evidence="3" id="KW-1185">Reference proteome</keyword>
<feature type="compositionally biased region" description="Basic and acidic residues" evidence="1">
    <location>
        <begin position="101"/>
        <end position="111"/>
    </location>
</feature>
<dbReference type="AlphaFoldDB" id="A0A9W6YT87"/>
<dbReference type="Proteomes" id="UP001165063">
    <property type="component" value="Unassembled WGS sequence"/>
</dbReference>
<feature type="region of interest" description="Disordered" evidence="1">
    <location>
        <begin position="101"/>
        <end position="184"/>
    </location>
</feature>
<dbReference type="GO" id="GO:0045944">
    <property type="term" value="P:positive regulation of transcription by RNA polymerase II"/>
    <property type="evidence" value="ECO:0007669"/>
    <property type="project" value="TreeGrafter"/>
</dbReference>
<feature type="region of interest" description="Disordered" evidence="1">
    <location>
        <begin position="720"/>
        <end position="754"/>
    </location>
</feature>
<feature type="region of interest" description="Disordered" evidence="1">
    <location>
        <begin position="465"/>
        <end position="484"/>
    </location>
</feature>
<feature type="compositionally biased region" description="Low complexity" evidence="1">
    <location>
        <begin position="213"/>
        <end position="228"/>
    </location>
</feature>